<evidence type="ECO:0000256" key="1">
    <source>
        <dbReference type="SAM" id="MobiDB-lite"/>
    </source>
</evidence>
<feature type="region of interest" description="Disordered" evidence="1">
    <location>
        <begin position="192"/>
        <end position="229"/>
    </location>
</feature>
<organism evidence="2 3">
    <name type="scientific">Streptomyces xiangluensis</name>
    <dbReference type="NCBI Taxonomy" id="2665720"/>
    <lineage>
        <taxon>Bacteria</taxon>
        <taxon>Bacillati</taxon>
        <taxon>Actinomycetota</taxon>
        <taxon>Actinomycetes</taxon>
        <taxon>Kitasatosporales</taxon>
        <taxon>Streptomycetaceae</taxon>
        <taxon>Streptomyces</taxon>
    </lineage>
</organism>
<name>A0ABV8YTN9_9ACTN</name>
<comment type="caution">
    <text evidence="2">The sequence shown here is derived from an EMBL/GenBank/DDBJ whole genome shotgun (WGS) entry which is preliminary data.</text>
</comment>
<feature type="compositionally biased region" description="Low complexity" evidence="1">
    <location>
        <begin position="96"/>
        <end position="129"/>
    </location>
</feature>
<evidence type="ECO:0000313" key="2">
    <source>
        <dbReference type="EMBL" id="MFC4468628.1"/>
    </source>
</evidence>
<accession>A0ABV8YTN9</accession>
<feature type="region of interest" description="Disordered" evidence="1">
    <location>
        <begin position="55"/>
        <end position="143"/>
    </location>
</feature>
<proteinExistence type="predicted"/>
<sequence length="229" mass="24320">MTESTSTATELTSHYLAQVVGDLDRNTKEQERIRAEISALQEQLLALQHDHTVLENMQRALGPDAPTQPAQPEDAAAPGAPSTPRRKRPKAATESGTGKRAGTKKAAGAQGGTTATKKPKAQPKAQPKGEPIAKAEASKPVQPTLVELIRRHLGEQSEPRSAAEIATALGQAHPERRIKSTVIRTSLEGLVAKSQAHRTKQGSSVFYTAPDAPEPTAPPRTETPSTSTD</sequence>
<keyword evidence="3" id="KW-1185">Reference proteome</keyword>
<evidence type="ECO:0000313" key="3">
    <source>
        <dbReference type="Proteomes" id="UP001596012"/>
    </source>
</evidence>
<gene>
    <name evidence="2" type="ORF">ACFPH6_29550</name>
</gene>
<evidence type="ECO:0008006" key="4">
    <source>
        <dbReference type="Google" id="ProtNLM"/>
    </source>
</evidence>
<feature type="compositionally biased region" description="Low complexity" evidence="1">
    <location>
        <begin position="219"/>
        <end position="229"/>
    </location>
</feature>
<dbReference type="Proteomes" id="UP001596012">
    <property type="component" value="Unassembled WGS sequence"/>
</dbReference>
<dbReference type="EMBL" id="JBHSFG010000052">
    <property type="protein sequence ID" value="MFC4468628.1"/>
    <property type="molecule type" value="Genomic_DNA"/>
</dbReference>
<reference evidence="3" key="1">
    <citation type="journal article" date="2019" name="Int. J. Syst. Evol. Microbiol.">
        <title>The Global Catalogue of Microorganisms (GCM) 10K type strain sequencing project: providing services to taxonomists for standard genome sequencing and annotation.</title>
        <authorList>
            <consortium name="The Broad Institute Genomics Platform"/>
            <consortium name="The Broad Institute Genome Sequencing Center for Infectious Disease"/>
            <person name="Wu L."/>
            <person name="Ma J."/>
        </authorList>
    </citation>
    <scope>NUCLEOTIDE SEQUENCE [LARGE SCALE GENOMIC DNA]</scope>
    <source>
        <strain evidence="3">DT43</strain>
    </source>
</reference>
<dbReference type="RefSeq" id="WP_386346562.1">
    <property type="nucleotide sequence ID" value="NZ_JBHSFG010000052.1"/>
</dbReference>
<protein>
    <recommendedName>
        <fullName evidence="4">Regulatory protein</fullName>
    </recommendedName>
</protein>